<protein>
    <recommendedName>
        <fullName evidence="10">Bifunctional purine biosynthesis protein PurH</fullName>
    </recommendedName>
    <domain>
        <recommendedName>
            <fullName evidence="10">Phosphoribosylaminoimidazolecarboxamide formyltransferase</fullName>
            <ecNumber evidence="10">2.1.2.3</ecNumber>
        </recommendedName>
        <alternativeName>
            <fullName evidence="10">AICAR transformylase</fullName>
        </alternativeName>
    </domain>
    <domain>
        <recommendedName>
            <fullName evidence="10">IMP cyclohydrolase</fullName>
            <ecNumber evidence="10">3.5.4.10</ecNumber>
        </recommendedName>
        <alternativeName>
            <fullName evidence="10">ATIC</fullName>
        </alternativeName>
        <alternativeName>
            <fullName evidence="10">IMP synthase</fullName>
        </alternativeName>
        <alternativeName>
            <fullName evidence="10">Inosinicase</fullName>
        </alternativeName>
    </domain>
</protein>
<reference evidence="12 13" key="1">
    <citation type="journal article" date="2016" name="Environ. Microbiol.">
        <title>Genomic resolution of a cold subsurface aquifer community provides metabolic insights for novel microbes adapted to high CO concentrations.</title>
        <authorList>
            <person name="Probst A.J."/>
            <person name="Castelle C.J."/>
            <person name="Singh A."/>
            <person name="Brown C.T."/>
            <person name="Anantharaman K."/>
            <person name="Sharon I."/>
            <person name="Hug L.A."/>
            <person name="Burstein D."/>
            <person name="Emerson J.B."/>
            <person name="Thomas B.C."/>
            <person name="Banfield J.F."/>
        </authorList>
    </citation>
    <scope>NUCLEOTIDE SEQUENCE [LARGE SCALE GENOMIC DNA]</scope>
    <source>
        <strain evidence="12">CG2_30_40_21</strain>
    </source>
</reference>
<comment type="pathway">
    <text evidence="1 10">Purine metabolism; IMP biosynthesis via de novo pathway; IMP from 5-formamido-1-(5-phospho-D-ribosyl)imidazole-4-carboxamide: step 1/1.</text>
</comment>
<dbReference type="SMART" id="SM00851">
    <property type="entry name" value="MGS"/>
    <property type="match status" value="1"/>
</dbReference>
<evidence type="ECO:0000256" key="4">
    <source>
        <dbReference type="ARBA" id="ARBA00022679"/>
    </source>
</evidence>
<dbReference type="Gene3D" id="3.40.50.1380">
    <property type="entry name" value="Methylglyoxal synthase-like domain"/>
    <property type="match status" value="1"/>
</dbReference>
<dbReference type="NCBIfam" id="NF002049">
    <property type="entry name" value="PRK00881.1"/>
    <property type="match status" value="1"/>
</dbReference>
<dbReference type="PANTHER" id="PTHR11692">
    <property type="entry name" value="BIFUNCTIONAL PURINE BIOSYNTHESIS PROTEIN PURH"/>
    <property type="match status" value="1"/>
</dbReference>
<comment type="catalytic activity">
    <reaction evidence="9 10">
        <text>IMP + H2O = 5-formamido-1-(5-phospho-D-ribosyl)imidazole-4-carboxamide</text>
        <dbReference type="Rhea" id="RHEA:18445"/>
        <dbReference type="ChEBI" id="CHEBI:15377"/>
        <dbReference type="ChEBI" id="CHEBI:58053"/>
        <dbReference type="ChEBI" id="CHEBI:58467"/>
        <dbReference type="EC" id="3.5.4.10"/>
    </reaction>
</comment>
<dbReference type="InterPro" id="IPR016193">
    <property type="entry name" value="Cytidine_deaminase-like"/>
</dbReference>
<proteinExistence type="inferred from homology"/>
<dbReference type="EC" id="2.1.2.3" evidence="10"/>
<dbReference type="SMART" id="SM00798">
    <property type="entry name" value="AICARFT_IMPCHas"/>
    <property type="match status" value="1"/>
</dbReference>
<keyword evidence="6 10" id="KW-0378">Hydrolase</keyword>
<dbReference type="UniPathway" id="UPA00074">
    <property type="reaction ID" value="UER00133"/>
</dbReference>
<evidence type="ECO:0000313" key="13">
    <source>
        <dbReference type="Proteomes" id="UP000183085"/>
    </source>
</evidence>
<dbReference type="PIRSF" id="PIRSF000414">
    <property type="entry name" value="AICARFT_IMPCHas"/>
    <property type="match status" value="1"/>
</dbReference>
<keyword evidence="5 10" id="KW-0658">Purine biosynthesis</keyword>
<dbReference type="HAMAP" id="MF_00139">
    <property type="entry name" value="PurH"/>
    <property type="match status" value="1"/>
</dbReference>
<sequence length="518" mass="56423">MIKVKRVLISVSDKTGLIPLAGFLTEMGCEILSTGGTATMLAEAGFDIIPVSDVTHFPEMLDGRVKTLHPNIHGGILAQRTPQHLSQLKEHSITPIDLVVVNLYPFEATVSKPNVSLEEVIENIDIGGPTMIRAAAKNNKFVGVIVNPASYKELILTMQGNNNCIPEEISFKWAVEAFTHCAAYDTIISQYLYQQIPDAPEFPEILNLTYRKHQVLRYGENPHQNAAFYHQVSNTKPCVATAQQIHGKELSFNNILDLNYAIELTKEFKDIPACIIIKHNTPCGVAISKNQADAYQLAFESDTVSAFGGIVGFNECVTTDTAKKLANIFLEAVAAPDYETEALEILKAKKDLRILKINSPKLGPALAEIDMKKTVGGLLVQNRDLKQVLPEQLKVVTQRVPTEEEIATLLFAWKVCKHVKSNAIVLAQPGKTVGVGPGQTSRVESVKIAVGKAGAKAIGSCLASDAFFPFPDGVEEAARAGVKAIIQPGGSMRDEETIKVADSYGIAMVFTGVRHFRH</sequence>
<dbReference type="Proteomes" id="UP000183085">
    <property type="component" value="Unassembled WGS sequence"/>
</dbReference>
<evidence type="ECO:0000259" key="11">
    <source>
        <dbReference type="PROSITE" id="PS51855"/>
    </source>
</evidence>
<comment type="caution">
    <text evidence="12">The sequence shown here is derived from an EMBL/GenBank/DDBJ whole genome shotgun (WGS) entry which is preliminary data.</text>
</comment>
<evidence type="ECO:0000256" key="2">
    <source>
        <dbReference type="ARBA" id="ARBA00004954"/>
    </source>
</evidence>
<dbReference type="InterPro" id="IPR002695">
    <property type="entry name" value="PurH-like"/>
</dbReference>
<evidence type="ECO:0000256" key="5">
    <source>
        <dbReference type="ARBA" id="ARBA00022755"/>
    </source>
</evidence>
<keyword evidence="7 10" id="KW-0511">Multifunctional enzyme</keyword>
<feature type="domain" description="MGS-like" evidence="11">
    <location>
        <begin position="1"/>
        <end position="146"/>
    </location>
</feature>
<dbReference type="GO" id="GO:0003937">
    <property type="term" value="F:IMP cyclohydrolase activity"/>
    <property type="evidence" value="ECO:0007669"/>
    <property type="project" value="UniProtKB-UniRule"/>
</dbReference>
<evidence type="ECO:0000256" key="1">
    <source>
        <dbReference type="ARBA" id="ARBA00004844"/>
    </source>
</evidence>
<comment type="pathway">
    <text evidence="2 10">Purine metabolism; IMP biosynthesis via de novo pathway; 5-formamido-1-(5-phospho-D-ribosyl)imidazole-4-carboxamide from 5-amino-1-(5-phospho-D-ribosyl)imidazole-4-carboxamide (10-formyl THF route): step 1/1.</text>
</comment>
<keyword evidence="4 10" id="KW-0808">Transferase</keyword>
<dbReference type="GO" id="GO:0004643">
    <property type="term" value="F:phosphoribosylaminoimidazolecarboxamide formyltransferase activity"/>
    <property type="evidence" value="ECO:0007669"/>
    <property type="project" value="UniProtKB-UniRule"/>
</dbReference>
<dbReference type="FunFam" id="3.40.140.20:FF:000001">
    <property type="entry name" value="Bifunctional purine biosynthesis protein PurH"/>
    <property type="match status" value="1"/>
</dbReference>
<dbReference type="FunFam" id="3.40.50.1380:FF:000001">
    <property type="entry name" value="Bifunctional purine biosynthesis protein PurH"/>
    <property type="match status" value="1"/>
</dbReference>
<dbReference type="GO" id="GO:0006189">
    <property type="term" value="P:'de novo' IMP biosynthetic process"/>
    <property type="evidence" value="ECO:0007669"/>
    <property type="project" value="UniProtKB-UniRule"/>
</dbReference>
<name>A0A1J5DQJ3_9BACT</name>
<dbReference type="InterPro" id="IPR036914">
    <property type="entry name" value="MGS-like_dom_sf"/>
</dbReference>
<dbReference type="InterPro" id="IPR011607">
    <property type="entry name" value="MGS-like_dom"/>
</dbReference>
<dbReference type="STRING" id="1817895.AUJ95_07735"/>
<dbReference type="GO" id="GO:0005829">
    <property type="term" value="C:cytosol"/>
    <property type="evidence" value="ECO:0007669"/>
    <property type="project" value="TreeGrafter"/>
</dbReference>
<comment type="domain">
    <text evidence="10">The IMP cyclohydrolase activity resides in the N-terminal region.</text>
</comment>
<dbReference type="EMBL" id="MNYI01000198">
    <property type="protein sequence ID" value="OIP37755.1"/>
    <property type="molecule type" value="Genomic_DNA"/>
</dbReference>
<evidence type="ECO:0000313" key="12">
    <source>
        <dbReference type="EMBL" id="OIP37755.1"/>
    </source>
</evidence>
<gene>
    <name evidence="10" type="primary">purH</name>
    <name evidence="12" type="ORF">AUJ95_07735</name>
</gene>
<evidence type="ECO:0000256" key="3">
    <source>
        <dbReference type="ARBA" id="ARBA00007667"/>
    </source>
</evidence>
<comment type="catalytic activity">
    <reaction evidence="8 10">
        <text>(6R)-10-formyltetrahydrofolate + 5-amino-1-(5-phospho-beta-D-ribosyl)imidazole-4-carboxamide = 5-formamido-1-(5-phospho-D-ribosyl)imidazole-4-carboxamide + (6S)-5,6,7,8-tetrahydrofolate</text>
        <dbReference type="Rhea" id="RHEA:22192"/>
        <dbReference type="ChEBI" id="CHEBI:57453"/>
        <dbReference type="ChEBI" id="CHEBI:58467"/>
        <dbReference type="ChEBI" id="CHEBI:58475"/>
        <dbReference type="ChEBI" id="CHEBI:195366"/>
        <dbReference type="EC" id="2.1.2.3"/>
    </reaction>
</comment>
<dbReference type="CDD" id="cd01421">
    <property type="entry name" value="IMPCH"/>
    <property type="match status" value="1"/>
</dbReference>
<dbReference type="AlphaFoldDB" id="A0A1J5DQJ3"/>
<dbReference type="FunFam" id="3.40.140.20:FF:000002">
    <property type="entry name" value="Bifunctional purine biosynthesis protein PurH"/>
    <property type="match status" value="1"/>
</dbReference>
<dbReference type="NCBIfam" id="TIGR00355">
    <property type="entry name" value="purH"/>
    <property type="match status" value="1"/>
</dbReference>
<dbReference type="SUPFAM" id="SSF52335">
    <property type="entry name" value="Methylglyoxal synthase-like"/>
    <property type="match status" value="1"/>
</dbReference>
<dbReference type="SUPFAM" id="SSF53927">
    <property type="entry name" value="Cytidine deaminase-like"/>
    <property type="match status" value="1"/>
</dbReference>
<dbReference type="Pfam" id="PF02142">
    <property type="entry name" value="MGS"/>
    <property type="match status" value="1"/>
</dbReference>
<evidence type="ECO:0000256" key="6">
    <source>
        <dbReference type="ARBA" id="ARBA00022801"/>
    </source>
</evidence>
<evidence type="ECO:0000256" key="7">
    <source>
        <dbReference type="ARBA" id="ARBA00023268"/>
    </source>
</evidence>
<organism evidence="12 13">
    <name type="scientific">Candidatus Desantisbacteria bacterium CG2_30_40_21</name>
    <dbReference type="NCBI Taxonomy" id="1817895"/>
    <lineage>
        <taxon>Bacteria</taxon>
        <taxon>Candidatus Desantisiibacteriota</taxon>
    </lineage>
</organism>
<evidence type="ECO:0000256" key="9">
    <source>
        <dbReference type="ARBA" id="ARBA00050687"/>
    </source>
</evidence>
<comment type="similarity">
    <text evidence="3 10">Belongs to the PurH family.</text>
</comment>
<dbReference type="InterPro" id="IPR024051">
    <property type="entry name" value="AICAR_Tfase_dup_dom_sf"/>
</dbReference>
<evidence type="ECO:0000256" key="8">
    <source>
        <dbReference type="ARBA" id="ARBA00050488"/>
    </source>
</evidence>
<dbReference type="Gene3D" id="3.40.140.20">
    <property type="match status" value="2"/>
</dbReference>
<accession>A0A1J5DQJ3</accession>
<dbReference type="Pfam" id="PF01808">
    <property type="entry name" value="AICARFT_IMPCHas"/>
    <property type="match status" value="1"/>
</dbReference>
<evidence type="ECO:0000256" key="10">
    <source>
        <dbReference type="HAMAP-Rule" id="MF_00139"/>
    </source>
</evidence>
<dbReference type="PROSITE" id="PS51855">
    <property type="entry name" value="MGS"/>
    <property type="match status" value="1"/>
</dbReference>
<dbReference type="EC" id="3.5.4.10" evidence="10"/>
<dbReference type="PANTHER" id="PTHR11692:SF0">
    <property type="entry name" value="BIFUNCTIONAL PURINE BIOSYNTHESIS PROTEIN ATIC"/>
    <property type="match status" value="1"/>
</dbReference>